<proteinExistence type="inferred from homology"/>
<comment type="catalytic activity">
    <reaction evidence="9 10">
        <text>oxaloacetate + phosphate = phosphoenolpyruvate + hydrogencarbonate</text>
        <dbReference type="Rhea" id="RHEA:28370"/>
        <dbReference type="ChEBI" id="CHEBI:16452"/>
        <dbReference type="ChEBI" id="CHEBI:17544"/>
        <dbReference type="ChEBI" id="CHEBI:43474"/>
        <dbReference type="ChEBI" id="CHEBI:58702"/>
        <dbReference type="EC" id="4.1.1.31"/>
    </reaction>
</comment>
<name>A0A5C6A7S1_9BACT</name>
<dbReference type="OrthoDB" id="9768133at2"/>
<dbReference type="GO" id="GO:0006099">
    <property type="term" value="P:tricarboxylic acid cycle"/>
    <property type="evidence" value="ECO:0007669"/>
    <property type="project" value="InterPro"/>
</dbReference>
<dbReference type="PANTHER" id="PTHR30523">
    <property type="entry name" value="PHOSPHOENOLPYRUVATE CARBOXYLASE"/>
    <property type="match status" value="1"/>
</dbReference>
<keyword evidence="8 10" id="KW-0120">Carbon dioxide fixation</keyword>
<comment type="subunit">
    <text evidence="10">Homotetramer.</text>
</comment>
<evidence type="ECO:0000256" key="1">
    <source>
        <dbReference type="ARBA" id="ARBA00001946"/>
    </source>
</evidence>
<evidence type="ECO:0000256" key="5">
    <source>
        <dbReference type="ARBA" id="ARBA00022419"/>
    </source>
</evidence>
<evidence type="ECO:0000313" key="13">
    <source>
        <dbReference type="EMBL" id="TWT95984.1"/>
    </source>
</evidence>
<dbReference type="NCBIfam" id="NF000584">
    <property type="entry name" value="PRK00009.1"/>
    <property type="match status" value="1"/>
</dbReference>
<gene>
    <name evidence="10 13" type="primary">ppc</name>
    <name evidence="13" type="ORF">Pla108_30620</name>
</gene>
<organism evidence="13 14">
    <name type="scientific">Botrimarina colliarenosi</name>
    <dbReference type="NCBI Taxonomy" id="2528001"/>
    <lineage>
        <taxon>Bacteria</taxon>
        <taxon>Pseudomonadati</taxon>
        <taxon>Planctomycetota</taxon>
        <taxon>Planctomycetia</taxon>
        <taxon>Pirellulales</taxon>
        <taxon>Lacipirellulaceae</taxon>
        <taxon>Botrimarina</taxon>
    </lineage>
</organism>
<dbReference type="PANTHER" id="PTHR30523:SF6">
    <property type="entry name" value="PHOSPHOENOLPYRUVATE CARBOXYLASE"/>
    <property type="match status" value="1"/>
</dbReference>
<dbReference type="PROSITE" id="PS00781">
    <property type="entry name" value="PEPCASE_1"/>
    <property type="match status" value="1"/>
</dbReference>
<feature type="active site" evidence="10 12">
    <location>
        <position position="576"/>
    </location>
</feature>
<dbReference type="InterPro" id="IPR022805">
    <property type="entry name" value="PEP_COase_bac/pln-type"/>
</dbReference>
<dbReference type="HAMAP" id="MF_00595">
    <property type="entry name" value="PEPcase_type1"/>
    <property type="match status" value="1"/>
</dbReference>
<evidence type="ECO:0000256" key="10">
    <source>
        <dbReference type="HAMAP-Rule" id="MF_00595"/>
    </source>
</evidence>
<dbReference type="GO" id="GO:0008964">
    <property type="term" value="F:phosphoenolpyruvate carboxylase activity"/>
    <property type="evidence" value="ECO:0007669"/>
    <property type="project" value="UniProtKB-UniRule"/>
</dbReference>
<feature type="active site" evidence="10 11">
    <location>
        <position position="142"/>
    </location>
</feature>
<evidence type="ECO:0000313" key="14">
    <source>
        <dbReference type="Proteomes" id="UP000317421"/>
    </source>
</evidence>
<dbReference type="PRINTS" id="PR00150">
    <property type="entry name" value="PEPCARBXLASE"/>
</dbReference>
<dbReference type="InterPro" id="IPR033129">
    <property type="entry name" value="PEPCASE_His_AS"/>
</dbReference>
<dbReference type="InterPro" id="IPR018129">
    <property type="entry name" value="PEP_COase_Lys_AS"/>
</dbReference>
<keyword evidence="6 10" id="KW-0460">Magnesium</keyword>
<comment type="function">
    <text evidence="2 10">Forms oxaloacetate, a four-carbon dicarboxylic acid source for the tricarboxylic acid cycle.</text>
</comment>
<evidence type="ECO:0000256" key="12">
    <source>
        <dbReference type="PROSITE-ProRule" id="PRU10112"/>
    </source>
</evidence>
<dbReference type="RefSeq" id="WP_146445780.1">
    <property type="nucleotide sequence ID" value="NZ_SJPR01000004.1"/>
</dbReference>
<comment type="caution">
    <text evidence="13">The sequence shown here is derived from an EMBL/GenBank/DDBJ whole genome shotgun (WGS) entry which is preliminary data.</text>
</comment>
<evidence type="ECO:0000256" key="7">
    <source>
        <dbReference type="ARBA" id="ARBA00023239"/>
    </source>
</evidence>
<dbReference type="Pfam" id="PF00311">
    <property type="entry name" value="PEPcase"/>
    <property type="match status" value="1"/>
</dbReference>
<evidence type="ECO:0000256" key="11">
    <source>
        <dbReference type="PROSITE-ProRule" id="PRU10111"/>
    </source>
</evidence>
<dbReference type="SUPFAM" id="SSF51621">
    <property type="entry name" value="Phosphoenolpyruvate/pyruvate domain"/>
    <property type="match status" value="1"/>
</dbReference>
<evidence type="ECO:0000256" key="6">
    <source>
        <dbReference type="ARBA" id="ARBA00022842"/>
    </source>
</evidence>
<dbReference type="GO" id="GO:0000287">
    <property type="term" value="F:magnesium ion binding"/>
    <property type="evidence" value="ECO:0007669"/>
    <property type="project" value="UniProtKB-UniRule"/>
</dbReference>
<dbReference type="GO" id="GO:0005829">
    <property type="term" value="C:cytosol"/>
    <property type="evidence" value="ECO:0007669"/>
    <property type="project" value="TreeGrafter"/>
</dbReference>
<evidence type="ECO:0000256" key="8">
    <source>
        <dbReference type="ARBA" id="ARBA00023300"/>
    </source>
</evidence>
<sequence length="910" mass="100962">MATDERLRREIDDLGRTFGDTVRRFAGDEAFQLVETVRRLARRFCDGDLAAADELDALLRDLTADQLRIVIRSFGTFLELANLAEDRQRVRSLHDRERKSHPAPRRESILDAVRKLKEQGVSAEAMADLVERVRVELVFTAHPTEAKRKSIRGKLRSLRQILSRLDVASLTPREEESLRGLVRREIVKLWQTDIIRPTRPTVLEEVQRGLAFMPVIWDTAPRIVGELRQAVAEVYPAQEVAAGGVLRFGSWMGGDRDGHPYVTPEITEQTLRWLRKAALERHWASCDALITSISVSTRQAPACAALLEPLATACANWPELVEILEPIPPLETPRRWLRVIGWRIEQSLAAPSQGPTPSAAYGSAEEMASDARLVRDALIAAGDDDVAHTEVDAWLDQIATFGLHMAALDVRQHSELYAGVMTELWQAIGLVEKGEELTERRRCELLAETQPIAANLDPVGLSETARETLQLFRVLRIAARRYGMACLGGHVVSMTKQPSDLLTILWLWKWSERADGGSELDGSLHLPVIPLFETIDDLVEAPEILGTALESPAYRSHVAACGDRQTVMIGYSDSTKDGGYLSAAWSLQSAQIALNTLAKSHGVHVTFFHGRGGSLGRGGGPAARSILSLPPETFDGSLRLTEQGEVLSERYDDPAIAHRHLEQVLWAVLIAATTPPPKPTSDYRDQMQRMADASLASYRALVTHPAFVRFFRLATPIGEIENLPIGSRPAKRKKGDAIEDLRAIPWVFSWTQCRCLLPAWYGLGAGLEAALGEPGGQESLHEMYTQWPFFRATIDNAALALAKSNRPVFDRYAQLAGGDAALRDVAELLDAEYARARDALLAVTGEKELLDTVPWLQDSIKVRNRYVDPLNLIQLEVMRRVRSADNPSEELRHLSQLSIKSVAAGMRTTG</sequence>
<accession>A0A5C6A7S1</accession>
<dbReference type="AlphaFoldDB" id="A0A5C6A7S1"/>
<dbReference type="InterPro" id="IPR015813">
    <property type="entry name" value="Pyrv/PenolPyrv_kinase-like_dom"/>
</dbReference>
<protein>
    <recommendedName>
        <fullName evidence="5 10">Phosphoenolpyruvate carboxylase</fullName>
        <shortName evidence="10">PEPC</shortName>
        <shortName evidence="10">PEPCase</shortName>
        <ecNumber evidence="4 10">4.1.1.31</ecNumber>
    </recommendedName>
</protein>
<evidence type="ECO:0000256" key="2">
    <source>
        <dbReference type="ARBA" id="ARBA00003670"/>
    </source>
</evidence>
<keyword evidence="13" id="KW-0670">Pyruvate</keyword>
<dbReference type="Gene3D" id="1.20.1440.90">
    <property type="entry name" value="Phosphoenolpyruvate/pyruvate domain"/>
    <property type="match status" value="1"/>
</dbReference>
<keyword evidence="7 10" id="KW-0456">Lyase</keyword>
<dbReference type="EC" id="4.1.1.31" evidence="4 10"/>
<dbReference type="InterPro" id="IPR021135">
    <property type="entry name" value="PEP_COase"/>
</dbReference>
<dbReference type="Proteomes" id="UP000317421">
    <property type="component" value="Unassembled WGS sequence"/>
</dbReference>
<dbReference type="EMBL" id="SJPR01000004">
    <property type="protein sequence ID" value="TWT95984.1"/>
    <property type="molecule type" value="Genomic_DNA"/>
</dbReference>
<reference evidence="13 14" key="1">
    <citation type="submission" date="2019-02" db="EMBL/GenBank/DDBJ databases">
        <title>Deep-cultivation of Planctomycetes and their phenomic and genomic characterization uncovers novel biology.</title>
        <authorList>
            <person name="Wiegand S."/>
            <person name="Jogler M."/>
            <person name="Boedeker C."/>
            <person name="Pinto D."/>
            <person name="Vollmers J."/>
            <person name="Rivas-Marin E."/>
            <person name="Kohn T."/>
            <person name="Peeters S.H."/>
            <person name="Heuer A."/>
            <person name="Rast P."/>
            <person name="Oberbeckmann S."/>
            <person name="Bunk B."/>
            <person name="Jeske O."/>
            <person name="Meyerdierks A."/>
            <person name="Storesund J.E."/>
            <person name="Kallscheuer N."/>
            <person name="Luecker S."/>
            <person name="Lage O.M."/>
            <person name="Pohl T."/>
            <person name="Merkel B.J."/>
            <person name="Hornburger P."/>
            <person name="Mueller R.-W."/>
            <person name="Bruemmer F."/>
            <person name="Labrenz M."/>
            <person name="Spormann A.M."/>
            <person name="Op Den Camp H."/>
            <person name="Overmann J."/>
            <person name="Amann R."/>
            <person name="Jetten M.S.M."/>
            <person name="Mascher T."/>
            <person name="Medema M.H."/>
            <person name="Devos D.P."/>
            <person name="Kaster A.-K."/>
            <person name="Ovreas L."/>
            <person name="Rohde M."/>
            <person name="Galperin M.Y."/>
            <person name="Jogler C."/>
        </authorList>
    </citation>
    <scope>NUCLEOTIDE SEQUENCE [LARGE SCALE GENOMIC DNA]</scope>
    <source>
        <strain evidence="13 14">Pla108</strain>
    </source>
</reference>
<dbReference type="GO" id="GO:0015977">
    <property type="term" value="P:carbon fixation"/>
    <property type="evidence" value="ECO:0007669"/>
    <property type="project" value="UniProtKB-UniRule"/>
</dbReference>
<evidence type="ECO:0000256" key="3">
    <source>
        <dbReference type="ARBA" id="ARBA00008346"/>
    </source>
</evidence>
<comment type="similarity">
    <text evidence="3 10">Belongs to the PEPCase type 1 family.</text>
</comment>
<keyword evidence="14" id="KW-1185">Reference proteome</keyword>
<dbReference type="PROSITE" id="PS00393">
    <property type="entry name" value="PEPCASE_2"/>
    <property type="match status" value="1"/>
</dbReference>
<evidence type="ECO:0000256" key="4">
    <source>
        <dbReference type="ARBA" id="ARBA00012305"/>
    </source>
</evidence>
<comment type="cofactor">
    <cofactor evidence="1 10">
        <name>Mg(2+)</name>
        <dbReference type="ChEBI" id="CHEBI:18420"/>
    </cofactor>
</comment>
<evidence type="ECO:0000256" key="9">
    <source>
        <dbReference type="ARBA" id="ARBA00048995"/>
    </source>
</evidence>
<dbReference type="GO" id="GO:0006107">
    <property type="term" value="P:oxaloacetate metabolic process"/>
    <property type="evidence" value="ECO:0007669"/>
    <property type="project" value="UniProtKB-UniRule"/>
</dbReference>